<sequence>MCLPVCELKRDHAYFSICDIYITFSSKRLV</sequence>
<accession>A0A0E9VUR1</accession>
<reference evidence="1" key="1">
    <citation type="submission" date="2014-11" db="EMBL/GenBank/DDBJ databases">
        <authorList>
            <person name="Amaro Gonzalez C."/>
        </authorList>
    </citation>
    <scope>NUCLEOTIDE SEQUENCE</scope>
</reference>
<protein>
    <submittedName>
        <fullName evidence="1">Uncharacterized protein</fullName>
    </submittedName>
</protein>
<organism evidence="1">
    <name type="scientific">Anguilla anguilla</name>
    <name type="common">European freshwater eel</name>
    <name type="synonym">Muraena anguilla</name>
    <dbReference type="NCBI Taxonomy" id="7936"/>
    <lineage>
        <taxon>Eukaryota</taxon>
        <taxon>Metazoa</taxon>
        <taxon>Chordata</taxon>
        <taxon>Craniata</taxon>
        <taxon>Vertebrata</taxon>
        <taxon>Euteleostomi</taxon>
        <taxon>Actinopterygii</taxon>
        <taxon>Neopterygii</taxon>
        <taxon>Teleostei</taxon>
        <taxon>Anguilliformes</taxon>
        <taxon>Anguillidae</taxon>
        <taxon>Anguilla</taxon>
    </lineage>
</organism>
<evidence type="ECO:0000313" key="1">
    <source>
        <dbReference type="EMBL" id="JAH81013.1"/>
    </source>
</evidence>
<proteinExistence type="predicted"/>
<dbReference type="EMBL" id="GBXM01027564">
    <property type="protein sequence ID" value="JAH81013.1"/>
    <property type="molecule type" value="Transcribed_RNA"/>
</dbReference>
<name>A0A0E9VUR1_ANGAN</name>
<reference evidence="1" key="2">
    <citation type="journal article" date="2015" name="Fish Shellfish Immunol.">
        <title>Early steps in the European eel (Anguilla anguilla)-Vibrio vulnificus interaction in the gills: Role of the RtxA13 toxin.</title>
        <authorList>
            <person name="Callol A."/>
            <person name="Pajuelo D."/>
            <person name="Ebbesson L."/>
            <person name="Teles M."/>
            <person name="MacKenzie S."/>
            <person name="Amaro C."/>
        </authorList>
    </citation>
    <scope>NUCLEOTIDE SEQUENCE</scope>
</reference>
<dbReference type="AlphaFoldDB" id="A0A0E9VUR1"/>